<feature type="compositionally biased region" description="Polar residues" evidence="1">
    <location>
        <begin position="86"/>
        <end position="95"/>
    </location>
</feature>
<dbReference type="Pfam" id="PF05699">
    <property type="entry name" value="Dimer_Tnp_hAT"/>
    <property type="match status" value="1"/>
</dbReference>
<dbReference type="Proteomes" id="UP000053989">
    <property type="component" value="Unassembled WGS sequence"/>
</dbReference>
<reference evidence="4" key="2">
    <citation type="submission" date="2015-01" db="EMBL/GenBank/DDBJ databases">
        <title>Evolutionary Origins and Diversification of the Mycorrhizal Mutualists.</title>
        <authorList>
            <consortium name="DOE Joint Genome Institute"/>
            <consortium name="Mycorrhizal Genomics Consortium"/>
            <person name="Kohler A."/>
            <person name="Kuo A."/>
            <person name="Nagy L.G."/>
            <person name="Floudas D."/>
            <person name="Copeland A."/>
            <person name="Barry K.W."/>
            <person name="Cichocki N."/>
            <person name="Veneault-Fourrey C."/>
            <person name="LaButti K."/>
            <person name="Lindquist E.A."/>
            <person name="Lipzen A."/>
            <person name="Lundell T."/>
            <person name="Morin E."/>
            <person name="Murat C."/>
            <person name="Riley R."/>
            <person name="Ohm R."/>
            <person name="Sun H."/>
            <person name="Tunlid A."/>
            <person name="Henrissat B."/>
            <person name="Grigoriev I.V."/>
            <person name="Hibbett D.S."/>
            <person name="Martin F."/>
        </authorList>
    </citation>
    <scope>NUCLEOTIDE SEQUENCE [LARGE SCALE GENOMIC DNA]</scope>
    <source>
        <strain evidence="4">Foug A</strain>
    </source>
</reference>
<accession>A0A0C3D4R9</accession>
<dbReference type="AlphaFoldDB" id="A0A0C3D4R9"/>
<reference evidence="3 4" key="1">
    <citation type="submission" date="2014-04" db="EMBL/GenBank/DDBJ databases">
        <authorList>
            <consortium name="DOE Joint Genome Institute"/>
            <person name="Kuo A."/>
            <person name="Kohler A."/>
            <person name="Nagy L.G."/>
            <person name="Floudas D."/>
            <person name="Copeland A."/>
            <person name="Barry K.W."/>
            <person name="Cichocki N."/>
            <person name="Veneault-Fourrey C."/>
            <person name="LaButti K."/>
            <person name="Lindquist E.A."/>
            <person name="Lipzen A."/>
            <person name="Lundell T."/>
            <person name="Morin E."/>
            <person name="Murat C."/>
            <person name="Sun H."/>
            <person name="Tunlid A."/>
            <person name="Henrissat B."/>
            <person name="Grigoriev I.V."/>
            <person name="Hibbett D.S."/>
            <person name="Martin F."/>
            <person name="Nordberg H.P."/>
            <person name="Cantor M.N."/>
            <person name="Hua S.X."/>
        </authorList>
    </citation>
    <scope>NUCLEOTIDE SEQUENCE [LARGE SCALE GENOMIC DNA]</scope>
    <source>
        <strain evidence="3 4">Foug A</strain>
    </source>
</reference>
<proteinExistence type="predicted"/>
<gene>
    <name evidence="3" type="ORF">SCLCIDRAFT_1167775</name>
</gene>
<feature type="region of interest" description="Disordered" evidence="1">
    <location>
        <begin position="86"/>
        <end position="108"/>
    </location>
</feature>
<sequence length="121" mass="13340">MENVAAPDSIEAYLDSPTVAKSEVTAAGGALKYWENLRTTRPRLARMALDFLLAPASSVDAERAFSGGRLQVNHLQHQLSSQSFKAQVAVGSQQSSRKRCPNGRSVRSSQLRLRRTSILQW</sequence>
<dbReference type="EMBL" id="KN822258">
    <property type="protein sequence ID" value="KIM51419.1"/>
    <property type="molecule type" value="Genomic_DNA"/>
</dbReference>
<evidence type="ECO:0000259" key="2">
    <source>
        <dbReference type="Pfam" id="PF05699"/>
    </source>
</evidence>
<dbReference type="SUPFAM" id="SSF53098">
    <property type="entry name" value="Ribonuclease H-like"/>
    <property type="match status" value="1"/>
</dbReference>
<keyword evidence="4" id="KW-1185">Reference proteome</keyword>
<dbReference type="InterPro" id="IPR012337">
    <property type="entry name" value="RNaseH-like_sf"/>
</dbReference>
<evidence type="ECO:0000313" key="3">
    <source>
        <dbReference type="EMBL" id="KIM51419.1"/>
    </source>
</evidence>
<name>A0A0C3D4R9_9AGAM</name>
<dbReference type="InParanoid" id="A0A0C3D4R9"/>
<feature type="domain" description="HAT C-terminal dimerisation" evidence="2">
    <location>
        <begin position="11"/>
        <end position="87"/>
    </location>
</feature>
<organism evidence="3 4">
    <name type="scientific">Scleroderma citrinum Foug A</name>
    <dbReference type="NCBI Taxonomy" id="1036808"/>
    <lineage>
        <taxon>Eukaryota</taxon>
        <taxon>Fungi</taxon>
        <taxon>Dikarya</taxon>
        <taxon>Basidiomycota</taxon>
        <taxon>Agaricomycotina</taxon>
        <taxon>Agaricomycetes</taxon>
        <taxon>Agaricomycetidae</taxon>
        <taxon>Boletales</taxon>
        <taxon>Sclerodermatineae</taxon>
        <taxon>Sclerodermataceae</taxon>
        <taxon>Scleroderma</taxon>
    </lineage>
</organism>
<dbReference type="InterPro" id="IPR008906">
    <property type="entry name" value="HATC_C_dom"/>
</dbReference>
<dbReference type="OrthoDB" id="3268424at2759"/>
<evidence type="ECO:0000256" key="1">
    <source>
        <dbReference type="SAM" id="MobiDB-lite"/>
    </source>
</evidence>
<dbReference type="HOGENOM" id="CLU_165660_0_0_1"/>
<evidence type="ECO:0000313" key="4">
    <source>
        <dbReference type="Proteomes" id="UP000053989"/>
    </source>
</evidence>
<dbReference type="GO" id="GO:0046983">
    <property type="term" value="F:protein dimerization activity"/>
    <property type="evidence" value="ECO:0007669"/>
    <property type="project" value="InterPro"/>
</dbReference>
<protein>
    <recommendedName>
        <fullName evidence="2">HAT C-terminal dimerisation domain-containing protein</fullName>
    </recommendedName>
</protein>